<protein>
    <recommendedName>
        <fullName evidence="4">Transmembrane protein</fullName>
    </recommendedName>
</protein>
<keyword evidence="1" id="KW-0472">Membrane</keyword>
<feature type="transmembrane region" description="Helical" evidence="1">
    <location>
        <begin position="230"/>
        <end position="252"/>
    </location>
</feature>
<reference evidence="2" key="1">
    <citation type="submission" date="2021-02" db="EMBL/GenBank/DDBJ databases">
        <authorList>
            <person name="Palmer J.M."/>
        </authorList>
    </citation>
    <scope>NUCLEOTIDE SEQUENCE</scope>
    <source>
        <strain evidence="2">SCRP23</strain>
    </source>
</reference>
<proteinExistence type="predicted"/>
<organism evidence="2 3">
    <name type="scientific">Phytophthora boehmeriae</name>
    <dbReference type="NCBI Taxonomy" id="109152"/>
    <lineage>
        <taxon>Eukaryota</taxon>
        <taxon>Sar</taxon>
        <taxon>Stramenopiles</taxon>
        <taxon>Oomycota</taxon>
        <taxon>Peronosporomycetes</taxon>
        <taxon>Peronosporales</taxon>
        <taxon>Peronosporaceae</taxon>
        <taxon>Phytophthora</taxon>
    </lineage>
</organism>
<comment type="caution">
    <text evidence="2">The sequence shown here is derived from an EMBL/GenBank/DDBJ whole genome shotgun (WGS) entry which is preliminary data.</text>
</comment>
<dbReference type="Proteomes" id="UP000693981">
    <property type="component" value="Unassembled WGS sequence"/>
</dbReference>
<evidence type="ECO:0000313" key="3">
    <source>
        <dbReference type="Proteomes" id="UP000693981"/>
    </source>
</evidence>
<gene>
    <name evidence="2" type="ORF">PHYBOEH_005891</name>
</gene>
<feature type="transmembrane region" description="Helical" evidence="1">
    <location>
        <begin position="20"/>
        <end position="43"/>
    </location>
</feature>
<dbReference type="PANTHER" id="PTHR13568:SF9">
    <property type="entry name" value="TRANSMEMBRANE PROTEIN 203"/>
    <property type="match status" value="1"/>
</dbReference>
<evidence type="ECO:0000313" key="2">
    <source>
        <dbReference type="EMBL" id="KAG7394033.1"/>
    </source>
</evidence>
<accession>A0A8T1WQ06</accession>
<dbReference type="InterPro" id="IPR019396">
    <property type="entry name" value="TM_Fragile-X-F-assoc"/>
</dbReference>
<evidence type="ECO:0000256" key="1">
    <source>
        <dbReference type="SAM" id="Phobius"/>
    </source>
</evidence>
<feature type="transmembrane region" description="Helical" evidence="1">
    <location>
        <begin position="264"/>
        <end position="286"/>
    </location>
</feature>
<sequence length="318" mass="35952">MNIRGRSLQEIYDTVRSFGFCGRCLTLLLAMGLFLLVLSIPFLCCLQVDNLISRRWTVVLIPLWVLDGVYYGSLVFSLLFSDSQSMYKFSKQLLLLAVQIFIVLKLDGDIDWCLVMVLTPYLMYELLNLLETLAGGVLGHQMLLSDSIGAGVSRTEDIEEESRLLTQAVARKTMLTLLRITQAFLIGLKVDRILGNTNWWLVMLPVWIHVAYFFWYPVKKYITTTSSTRGLDAVCTTLVIVVLVFPLFLLAKRLEGDMMSSFDIVLPWMILMGISFLFAFCAISFAGSDRLIPSGVQPTARRTSSPPYRSDYVAVDMD</sequence>
<evidence type="ECO:0008006" key="4">
    <source>
        <dbReference type="Google" id="ProtNLM"/>
    </source>
</evidence>
<name>A0A8T1WQ06_9STRA</name>
<keyword evidence="1" id="KW-0812">Transmembrane</keyword>
<keyword evidence="3" id="KW-1185">Reference proteome</keyword>
<feature type="transmembrane region" description="Helical" evidence="1">
    <location>
        <begin position="63"/>
        <end position="81"/>
    </location>
</feature>
<dbReference type="EMBL" id="JAGDFL010000306">
    <property type="protein sequence ID" value="KAG7394033.1"/>
    <property type="molecule type" value="Genomic_DNA"/>
</dbReference>
<dbReference type="Pfam" id="PF10269">
    <property type="entry name" value="Tmemb_185A"/>
    <property type="match status" value="1"/>
</dbReference>
<keyword evidence="1" id="KW-1133">Transmembrane helix</keyword>
<dbReference type="PANTHER" id="PTHR13568">
    <property type="entry name" value="FAM11A, B PROTEIN"/>
    <property type="match status" value="1"/>
</dbReference>
<feature type="transmembrane region" description="Helical" evidence="1">
    <location>
        <begin position="199"/>
        <end position="218"/>
    </location>
</feature>
<dbReference type="OrthoDB" id="72976at2759"/>
<dbReference type="AlphaFoldDB" id="A0A8T1WQ06"/>